<organism evidence="1 2">
    <name type="scientific">Methylobacterium radiotolerans</name>
    <dbReference type="NCBI Taxonomy" id="31998"/>
    <lineage>
        <taxon>Bacteria</taxon>
        <taxon>Pseudomonadati</taxon>
        <taxon>Pseudomonadota</taxon>
        <taxon>Alphaproteobacteria</taxon>
        <taxon>Hyphomicrobiales</taxon>
        <taxon>Methylobacteriaceae</taxon>
        <taxon>Methylobacterium</taxon>
    </lineage>
</organism>
<name>A0ABU7T634_9HYPH</name>
<proteinExistence type="predicted"/>
<dbReference type="Proteomes" id="UP001349262">
    <property type="component" value="Unassembled WGS sequence"/>
</dbReference>
<keyword evidence="2" id="KW-1185">Reference proteome</keyword>
<gene>
    <name evidence="1" type="ORF">MRSR164_03890</name>
</gene>
<evidence type="ECO:0000313" key="1">
    <source>
        <dbReference type="EMBL" id="MEE7455979.1"/>
    </source>
</evidence>
<protein>
    <recommendedName>
        <fullName evidence="3">Type II toxin-antitoxin system HicA family toxin</fullName>
    </recommendedName>
</protein>
<comment type="caution">
    <text evidence="1">The sequence shown here is derived from an EMBL/GenBank/DDBJ whole genome shotgun (WGS) entry which is preliminary data.</text>
</comment>
<accession>A0ABU7T634</accession>
<evidence type="ECO:0008006" key="3">
    <source>
        <dbReference type="Google" id="ProtNLM"/>
    </source>
</evidence>
<sequence length="99" mass="10913">MPLDRSDVEAALQRKGFTMTEGDHRFFTYHTLAGKKTSVWTKTSHGTAYKSLGDTLVGAMAKQCGVTKPQFTQLVACPLSREQLEQHLIESGRIKDAAS</sequence>
<evidence type="ECO:0000313" key="2">
    <source>
        <dbReference type="Proteomes" id="UP001349262"/>
    </source>
</evidence>
<reference evidence="1 2" key="1">
    <citation type="journal article" date="2012" name="Genet. Mol. Biol.">
        <title>Analysis of 16S rRNA and mxaF genes revealing insights into Methylobacterium niche-specific plant association.</title>
        <authorList>
            <person name="Dourado M.N."/>
            <person name="Andreote F.D."/>
            <person name="Dini-Andreote F."/>
            <person name="Conti R."/>
            <person name="Araujo J.M."/>
            <person name="Araujo W.L."/>
        </authorList>
    </citation>
    <scope>NUCLEOTIDE SEQUENCE [LARGE SCALE GENOMIC DNA]</scope>
    <source>
        <strain evidence="1 2">SR1.6/4</strain>
    </source>
</reference>
<dbReference type="EMBL" id="MLBY01000002">
    <property type="protein sequence ID" value="MEE7455979.1"/>
    <property type="molecule type" value="Genomic_DNA"/>
</dbReference>